<keyword evidence="2 8" id="KW-0436">Ligase</keyword>
<dbReference type="Pfam" id="PF01425">
    <property type="entry name" value="Amidase"/>
    <property type="match status" value="1"/>
</dbReference>
<dbReference type="InterPro" id="IPR020556">
    <property type="entry name" value="Amidase_CS"/>
</dbReference>
<keyword evidence="11" id="KW-1185">Reference proteome</keyword>
<dbReference type="Gene3D" id="3.90.1300.10">
    <property type="entry name" value="Amidase signature (AS) domain"/>
    <property type="match status" value="1"/>
</dbReference>
<evidence type="ECO:0000256" key="1">
    <source>
        <dbReference type="ARBA" id="ARBA00008069"/>
    </source>
</evidence>
<dbReference type="GO" id="GO:0016740">
    <property type="term" value="F:transferase activity"/>
    <property type="evidence" value="ECO:0007669"/>
    <property type="project" value="UniProtKB-KW"/>
</dbReference>
<evidence type="ECO:0000259" key="9">
    <source>
        <dbReference type="Pfam" id="PF01425"/>
    </source>
</evidence>
<keyword evidence="4 8" id="KW-0067">ATP-binding</keyword>
<dbReference type="PANTHER" id="PTHR11895:SF151">
    <property type="entry name" value="GLUTAMYL-TRNA(GLN) AMIDOTRANSFERASE SUBUNIT A"/>
    <property type="match status" value="1"/>
</dbReference>
<protein>
    <recommendedName>
        <fullName evidence="8">Glutamyl-tRNA(Gln) amidotransferase subunit A</fullName>
        <shortName evidence="8">Glu-ADT subunit A</shortName>
        <ecNumber evidence="8">6.3.5.7</ecNumber>
    </recommendedName>
</protein>
<dbReference type="InterPro" id="IPR004412">
    <property type="entry name" value="GatA"/>
</dbReference>
<evidence type="ECO:0000313" key="10">
    <source>
        <dbReference type="EMBL" id="TCP24119.1"/>
    </source>
</evidence>
<dbReference type="Proteomes" id="UP000295416">
    <property type="component" value="Unassembled WGS sequence"/>
</dbReference>
<dbReference type="EC" id="6.3.5.7" evidence="8"/>
<comment type="caution">
    <text evidence="10">The sequence shown here is derived from an EMBL/GenBank/DDBJ whole genome shotgun (WGS) entry which is preliminary data.</text>
</comment>
<evidence type="ECO:0000256" key="5">
    <source>
        <dbReference type="ARBA" id="ARBA00022917"/>
    </source>
</evidence>
<dbReference type="InterPro" id="IPR036928">
    <property type="entry name" value="AS_sf"/>
</dbReference>
<evidence type="ECO:0000313" key="11">
    <source>
        <dbReference type="Proteomes" id="UP000295416"/>
    </source>
</evidence>
<feature type="active site" description="Charge relay system" evidence="8">
    <location>
        <position position="77"/>
    </location>
</feature>
<keyword evidence="3 8" id="KW-0547">Nucleotide-binding</keyword>
<comment type="similarity">
    <text evidence="1 8">Belongs to the amidase family. GatA subfamily.</text>
</comment>
<reference evidence="10 11" key="1">
    <citation type="submission" date="2019-03" db="EMBL/GenBank/DDBJ databases">
        <title>Genomic Encyclopedia of Type Strains, Phase IV (KMG-IV): sequencing the most valuable type-strain genomes for metagenomic binning, comparative biology and taxonomic classification.</title>
        <authorList>
            <person name="Goeker M."/>
        </authorList>
    </citation>
    <scope>NUCLEOTIDE SEQUENCE [LARGE SCALE GENOMIC DNA]</scope>
    <source>
        <strain evidence="10 11">DSM 19377</strain>
    </source>
</reference>
<dbReference type="PROSITE" id="PS00571">
    <property type="entry name" value="AMIDASES"/>
    <property type="match status" value="1"/>
</dbReference>
<dbReference type="GO" id="GO:0006412">
    <property type="term" value="P:translation"/>
    <property type="evidence" value="ECO:0007669"/>
    <property type="project" value="UniProtKB-UniRule"/>
</dbReference>
<dbReference type="NCBIfam" id="TIGR00132">
    <property type="entry name" value="gatA"/>
    <property type="match status" value="1"/>
</dbReference>
<comment type="function">
    <text evidence="6 8">Allows the formation of correctly charged Gln-tRNA(Gln) through the transamidation of misacylated Glu-tRNA(Gln) in organisms which lack glutaminyl-tRNA synthetase. The reaction takes place in the presence of glutamine and ATP through an activated gamma-phospho-Glu-tRNA(Gln).</text>
</comment>
<evidence type="ECO:0000256" key="7">
    <source>
        <dbReference type="ARBA" id="ARBA00047407"/>
    </source>
</evidence>
<evidence type="ECO:0000256" key="2">
    <source>
        <dbReference type="ARBA" id="ARBA00022598"/>
    </source>
</evidence>
<dbReference type="InterPro" id="IPR000120">
    <property type="entry name" value="Amidase"/>
</dbReference>
<feature type="domain" description="Amidase" evidence="9">
    <location>
        <begin position="24"/>
        <end position="462"/>
    </location>
</feature>
<sequence length="486" mass="52430">MSLFDKGLIRLKDQIHNKELKVSDLVDEAYKRISEVDGDVQAFLTLNEEDARTAANAIDEKGAKPGAFISGMPIGIKDNLVTEGLKTTCSSQLLANFEPLHNATVVKKIKEQEGVVIGKLNMDEFAMGSSNENSGFQVTRNPWDLSRVPGGSSGGSAAAVAAGEVLFSLGSDTGGSIRQPASFCGVVGLKPTYGRVSRFGLVAFASSLDQIGPITRTVEDNAYLLQTISGHDDYDSTSANVDVPDFSSFLTGDIKGLKIAVPKEYLGEGVDSKIKDHVLAALKQLEALGATWEEVSLPHSKYALATYYLISSSEASANLARFDGVRYGVRAEAENLLEMYKKTRSEGFGDEVKRRIMLGTFALSSGYYDAYYKKAQQARTLIKQDFEKVFEKYDVIIGPTTPTPAFKIGENIDDPLTMYANDILTIPVNLAGVPAISVPCGLTNGLPVGLQIIGKPFDEGTIYRTAHAYEQAAGHKLKPELKGVTD</sequence>
<dbReference type="PANTHER" id="PTHR11895">
    <property type="entry name" value="TRANSAMIDASE"/>
    <property type="match status" value="1"/>
</dbReference>
<dbReference type="GO" id="GO:0050567">
    <property type="term" value="F:glutaminyl-tRNA synthase (glutamine-hydrolyzing) activity"/>
    <property type="evidence" value="ECO:0007669"/>
    <property type="project" value="UniProtKB-UniRule"/>
</dbReference>
<gene>
    <name evidence="8" type="primary">gatA</name>
    <name evidence="10" type="ORF">EV207_12743</name>
</gene>
<name>A0A4R2NQH4_9BACL</name>
<evidence type="ECO:0000256" key="4">
    <source>
        <dbReference type="ARBA" id="ARBA00022840"/>
    </source>
</evidence>
<dbReference type="AlphaFoldDB" id="A0A4R2NQH4"/>
<dbReference type="SUPFAM" id="SSF75304">
    <property type="entry name" value="Amidase signature (AS) enzymes"/>
    <property type="match status" value="1"/>
</dbReference>
<dbReference type="OrthoDB" id="9811471at2"/>
<evidence type="ECO:0000256" key="8">
    <source>
        <dbReference type="HAMAP-Rule" id="MF_00120"/>
    </source>
</evidence>
<organism evidence="10 11">
    <name type="scientific">Scopulibacillus darangshiensis</name>
    <dbReference type="NCBI Taxonomy" id="442528"/>
    <lineage>
        <taxon>Bacteria</taxon>
        <taxon>Bacillati</taxon>
        <taxon>Bacillota</taxon>
        <taxon>Bacilli</taxon>
        <taxon>Bacillales</taxon>
        <taxon>Sporolactobacillaceae</taxon>
        <taxon>Scopulibacillus</taxon>
    </lineage>
</organism>
<feature type="active site" description="Charge relay system" evidence="8">
    <location>
        <position position="152"/>
    </location>
</feature>
<proteinExistence type="inferred from homology"/>
<dbReference type="EMBL" id="SLXK01000027">
    <property type="protein sequence ID" value="TCP24119.1"/>
    <property type="molecule type" value="Genomic_DNA"/>
</dbReference>
<keyword evidence="5 8" id="KW-0648">Protein biosynthesis</keyword>
<dbReference type="HAMAP" id="MF_00120">
    <property type="entry name" value="GatA"/>
    <property type="match status" value="1"/>
</dbReference>
<dbReference type="RefSeq" id="WP_132747170.1">
    <property type="nucleotide sequence ID" value="NZ_SLXK01000027.1"/>
</dbReference>
<comment type="subunit">
    <text evidence="8">Heterotrimer of A, B and C subunits.</text>
</comment>
<dbReference type="GO" id="GO:0005524">
    <property type="term" value="F:ATP binding"/>
    <property type="evidence" value="ECO:0007669"/>
    <property type="project" value="UniProtKB-KW"/>
</dbReference>
<comment type="catalytic activity">
    <reaction evidence="7 8">
        <text>L-glutamyl-tRNA(Gln) + L-glutamine + ATP + H2O = L-glutaminyl-tRNA(Gln) + L-glutamate + ADP + phosphate + H(+)</text>
        <dbReference type="Rhea" id="RHEA:17521"/>
        <dbReference type="Rhea" id="RHEA-COMP:9681"/>
        <dbReference type="Rhea" id="RHEA-COMP:9684"/>
        <dbReference type="ChEBI" id="CHEBI:15377"/>
        <dbReference type="ChEBI" id="CHEBI:15378"/>
        <dbReference type="ChEBI" id="CHEBI:29985"/>
        <dbReference type="ChEBI" id="CHEBI:30616"/>
        <dbReference type="ChEBI" id="CHEBI:43474"/>
        <dbReference type="ChEBI" id="CHEBI:58359"/>
        <dbReference type="ChEBI" id="CHEBI:78520"/>
        <dbReference type="ChEBI" id="CHEBI:78521"/>
        <dbReference type="ChEBI" id="CHEBI:456216"/>
        <dbReference type="EC" id="6.3.5.7"/>
    </reaction>
</comment>
<dbReference type="GO" id="GO:0030956">
    <property type="term" value="C:glutamyl-tRNA(Gln) amidotransferase complex"/>
    <property type="evidence" value="ECO:0007669"/>
    <property type="project" value="InterPro"/>
</dbReference>
<accession>A0A4R2NQH4</accession>
<keyword evidence="10" id="KW-0808">Transferase</keyword>
<evidence type="ECO:0000256" key="6">
    <source>
        <dbReference type="ARBA" id="ARBA00025295"/>
    </source>
</evidence>
<evidence type="ECO:0000256" key="3">
    <source>
        <dbReference type="ARBA" id="ARBA00022741"/>
    </source>
</evidence>
<feature type="active site" description="Acyl-ester intermediate" evidence="8">
    <location>
        <position position="176"/>
    </location>
</feature>
<dbReference type="InterPro" id="IPR023631">
    <property type="entry name" value="Amidase_dom"/>
</dbReference>